<accession>A0A9D7LPG2</accession>
<name>A0A9D7LPG2_9RHOO</name>
<organism evidence="1 2">
    <name type="scientific">Candidatus Dechloromonas phosphorivorans</name>
    <dbReference type="NCBI Taxonomy" id="2899244"/>
    <lineage>
        <taxon>Bacteria</taxon>
        <taxon>Pseudomonadati</taxon>
        <taxon>Pseudomonadota</taxon>
        <taxon>Betaproteobacteria</taxon>
        <taxon>Rhodocyclales</taxon>
        <taxon>Azonexaceae</taxon>
        <taxon>Dechloromonas</taxon>
    </lineage>
</organism>
<comment type="caution">
    <text evidence="1">The sequence shown here is derived from an EMBL/GenBank/DDBJ whole genome shotgun (WGS) entry which is preliminary data.</text>
</comment>
<proteinExistence type="predicted"/>
<dbReference type="AlphaFoldDB" id="A0A9D7LPG2"/>
<gene>
    <name evidence="1" type="ORF">IPN75_14885</name>
</gene>
<dbReference type="EMBL" id="JADKBR010000017">
    <property type="protein sequence ID" value="MBK8891562.1"/>
    <property type="molecule type" value="Genomic_DNA"/>
</dbReference>
<dbReference type="Pfam" id="PF11739">
    <property type="entry name" value="YdbH-like"/>
    <property type="match status" value="1"/>
</dbReference>
<reference evidence="1" key="1">
    <citation type="submission" date="2020-10" db="EMBL/GenBank/DDBJ databases">
        <title>Connecting structure to function with the recovery of over 1000 high-quality activated sludge metagenome-assembled genomes encoding full-length rRNA genes using long-read sequencing.</title>
        <authorList>
            <person name="Singleton C.M."/>
            <person name="Petriglieri F."/>
            <person name="Kristensen J.M."/>
            <person name="Kirkegaard R.H."/>
            <person name="Michaelsen T.Y."/>
            <person name="Andersen M.H."/>
            <person name="Karst S.M."/>
            <person name="Dueholm M.S."/>
            <person name="Nielsen P.H."/>
            <person name="Albertsen M."/>
        </authorList>
    </citation>
    <scope>NUCLEOTIDE SEQUENCE</scope>
    <source>
        <strain evidence="1">OdNE_18-Q3-R46-58_BAT3C.305</strain>
    </source>
</reference>
<dbReference type="Proteomes" id="UP000808146">
    <property type="component" value="Unassembled WGS sequence"/>
</dbReference>
<evidence type="ECO:0000313" key="1">
    <source>
        <dbReference type="EMBL" id="MBK8891562.1"/>
    </source>
</evidence>
<evidence type="ECO:0000313" key="2">
    <source>
        <dbReference type="Proteomes" id="UP000808146"/>
    </source>
</evidence>
<dbReference type="InterPro" id="IPR021730">
    <property type="entry name" value="YdbH"/>
</dbReference>
<sequence length="861" mass="93426">MHSIHLPSVARWLLAVLLGALLFWLALPRLLGLAAERWLAIPGLEALHVDIEKVGGGHAHVSELRAIYRSAGGHRFKIALHDVAVDYALAGRHIERLDIARGELEIIPGQAPQGSPWPQLEWPPLPLSEAQVGDLRVAVHWPERPPLEGQGNLRFRQTTGQLQMEFRPAADLLRITASQPQPPGNELEIHAEWFPAASPVADVRLHIAHQPDQQPARLVARLPLPVLADLGRIFGLAMPLTATRGTAMLKAEALLGETAGTVRALSGEAEFADTQMQATGTTNPLVLTLAGKLGFAWQPSNARLELQPGLRWQVITEGEPSLQASGRLERAFALRVDDGVAVSDAEFPFAVGSPQWGQWEGTVQRVKLNGGTGLADWRAAEVQLRIKGQLKQWQRDSVQMRGMQAAGKVALHWSHPAELRSELALQLGVQRLAWLGDPPLTVDKSTWQIKAEAVAKADGDFWKSLALNGEASSPQLKAVRGSAETLTLGPSRLRLVQFRLAGPQGTQGELLLAADAMRIGTWPAPALRARLRLDGGALRGDGGLQLQGTDVLRFVGTHALSRGCGEATLTTQQALQTLGKLLQPRPPTLLPLDFQAGEADARFTMDWCTQPRLRFDAKGSLQVRDAALGWERAKAEAVQFKLQLDGLNPLRGRIQLAAQRGELATGTPLADLNVDLALAAQTLNVHALHVKLLGGSVHSEPRSLPWPIAEQALPLEIRQIDLGQLLALPKVHGLSGSGQLGGVLPLVYRDGSVEIRDGQLDSLGAGTLKYAPAQSIPDNPGLQALRNFHYRQLGVHIWYAADGTYRTQATLEGNNPDFYNGYPIRFGLNINGKLPGLFRSAVFSGDFNRHILEQLQSGKLE</sequence>
<protein>
    <submittedName>
        <fullName evidence="1">YdbH domain-containing protein</fullName>
    </submittedName>
</protein>